<gene>
    <name evidence="1" type="ORF">ACFSKO_16290</name>
</gene>
<keyword evidence="2" id="KW-1185">Reference proteome</keyword>
<organism evidence="1 2">
    <name type="scientific">Kiloniella antarctica</name>
    <dbReference type="NCBI Taxonomy" id="1550907"/>
    <lineage>
        <taxon>Bacteria</taxon>
        <taxon>Pseudomonadati</taxon>
        <taxon>Pseudomonadota</taxon>
        <taxon>Alphaproteobacteria</taxon>
        <taxon>Rhodospirillales</taxon>
        <taxon>Kiloniellaceae</taxon>
        <taxon>Kiloniella</taxon>
    </lineage>
</organism>
<dbReference type="EMBL" id="JBHUII010000011">
    <property type="protein sequence ID" value="MFD2207188.1"/>
    <property type="molecule type" value="Genomic_DNA"/>
</dbReference>
<protein>
    <submittedName>
        <fullName evidence="1">Uncharacterized protein</fullName>
    </submittedName>
</protein>
<sequence length="119" mass="13147">MVSIQEATVPFTWDYDVDGFFITSFEVVATVVVADNRPVITGLQMIGNKPYPSKETSLSDLPDTLKGLAFDDLSKNRRFLADATESLEGVGHVFDDENSFGALFVQPFSEMFGVREATQ</sequence>
<comment type="caution">
    <text evidence="1">The sequence shown here is derived from an EMBL/GenBank/DDBJ whole genome shotgun (WGS) entry which is preliminary data.</text>
</comment>
<evidence type="ECO:0000313" key="2">
    <source>
        <dbReference type="Proteomes" id="UP001597294"/>
    </source>
</evidence>
<name>A0ABW5BLX9_9PROT</name>
<dbReference type="RefSeq" id="WP_380253571.1">
    <property type="nucleotide sequence ID" value="NZ_JBHUII010000011.1"/>
</dbReference>
<reference evidence="2" key="1">
    <citation type="journal article" date="2019" name="Int. J. Syst. Evol. Microbiol.">
        <title>The Global Catalogue of Microorganisms (GCM) 10K type strain sequencing project: providing services to taxonomists for standard genome sequencing and annotation.</title>
        <authorList>
            <consortium name="The Broad Institute Genomics Platform"/>
            <consortium name="The Broad Institute Genome Sequencing Center for Infectious Disease"/>
            <person name="Wu L."/>
            <person name="Ma J."/>
        </authorList>
    </citation>
    <scope>NUCLEOTIDE SEQUENCE [LARGE SCALE GENOMIC DNA]</scope>
    <source>
        <strain evidence="2">CGMCC 4.7192</strain>
    </source>
</reference>
<accession>A0ABW5BLX9</accession>
<dbReference type="Proteomes" id="UP001597294">
    <property type="component" value="Unassembled WGS sequence"/>
</dbReference>
<evidence type="ECO:0000313" key="1">
    <source>
        <dbReference type="EMBL" id="MFD2207188.1"/>
    </source>
</evidence>
<proteinExistence type="predicted"/>